<dbReference type="AlphaFoldDB" id="A0AAD4T399"/>
<proteinExistence type="predicted"/>
<name>A0AAD4T399_9MAGN</name>
<accession>A0AAD4T399</accession>
<comment type="caution">
    <text evidence="1">The sequence shown here is derived from an EMBL/GenBank/DDBJ whole genome shotgun (WGS) entry which is preliminary data.</text>
</comment>
<dbReference type="Proteomes" id="UP001202328">
    <property type="component" value="Unassembled WGS sequence"/>
</dbReference>
<reference evidence="1" key="1">
    <citation type="submission" date="2022-04" db="EMBL/GenBank/DDBJ databases">
        <title>A functionally conserved STORR gene fusion in Papaver species that diverged 16.8 million years ago.</title>
        <authorList>
            <person name="Catania T."/>
        </authorList>
    </citation>
    <scope>NUCLEOTIDE SEQUENCE</scope>
    <source>
        <strain evidence="1">S-188037</strain>
    </source>
</reference>
<gene>
    <name evidence="1" type="ORF">MKW98_005432</name>
</gene>
<organism evidence="1 2">
    <name type="scientific">Papaver atlanticum</name>
    <dbReference type="NCBI Taxonomy" id="357466"/>
    <lineage>
        <taxon>Eukaryota</taxon>
        <taxon>Viridiplantae</taxon>
        <taxon>Streptophyta</taxon>
        <taxon>Embryophyta</taxon>
        <taxon>Tracheophyta</taxon>
        <taxon>Spermatophyta</taxon>
        <taxon>Magnoliopsida</taxon>
        <taxon>Ranunculales</taxon>
        <taxon>Papaveraceae</taxon>
        <taxon>Papaveroideae</taxon>
        <taxon>Papaver</taxon>
    </lineage>
</organism>
<evidence type="ECO:0000313" key="1">
    <source>
        <dbReference type="EMBL" id="KAI3934487.1"/>
    </source>
</evidence>
<dbReference type="EMBL" id="JAJJMB010006510">
    <property type="protein sequence ID" value="KAI3934487.1"/>
    <property type="molecule type" value="Genomic_DNA"/>
</dbReference>
<keyword evidence="2" id="KW-1185">Reference proteome</keyword>
<evidence type="ECO:0000313" key="2">
    <source>
        <dbReference type="Proteomes" id="UP001202328"/>
    </source>
</evidence>
<sequence>MVKKLHPISAPSYLGELRHSCSVGKKNLRLAPAIYRAYQVQLSQLKAKKGKENTTFGLISDMSTHKNLSWEPEYDDDEYADNETAALEAQAIAEWRRVRG</sequence>
<protein>
    <submittedName>
        <fullName evidence="1">Uncharacterized protein</fullName>
    </submittedName>
</protein>